<dbReference type="SUPFAM" id="SSF48371">
    <property type="entry name" value="ARM repeat"/>
    <property type="match status" value="1"/>
</dbReference>
<dbReference type="NCBIfam" id="TIGR02270">
    <property type="entry name" value="TIGR02270 family protein"/>
    <property type="match status" value="1"/>
</dbReference>
<dbReference type="InterPro" id="IPR011959">
    <property type="entry name" value="CHP02270"/>
</dbReference>
<proteinExistence type="predicted"/>
<sequence length="442" mass="47775">MAMAYPEVAPHWELYEVHLDEAEYLDTQWENALTAPDRYLGHVAQREARLLAHVDALALGGGEVSQRYLRPALAVEEAPRVSAAALALLLQEGTAGRDAVLAALTDGPPQALPGLQRALELCGREDVLPALTALLTPDTDPAVSAVALEVHAAHGRVPSVALESWLVHPEPTVVAAACRVLPFMGTALPAPVLRQWTQALESSEPLVRDAALASGAVLGLRAAWTRCLQVVEAREPSGRLPLLLLAQGGNTQEHARLMELLDEPRSCVDAVWALGHGGRPEAVDACLRLLEDGHAGVARLATESFASITGFPLEDAHLLLDEEPPEDASPAAPLLLEVEKTLPRASPEAARAWWTRQREQRRFAPGMRYLAGVPFSATALVRSFATAPARRWSALALELSIRSRGRHIVSARDFSFRRHQRLATVQGFAPRGEQPFSSLLHS</sequence>
<dbReference type="InterPro" id="IPR016024">
    <property type="entry name" value="ARM-type_fold"/>
</dbReference>
<evidence type="ECO:0000313" key="2">
    <source>
        <dbReference type="Proteomes" id="UP000273405"/>
    </source>
</evidence>
<dbReference type="Proteomes" id="UP000273405">
    <property type="component" value="Unassembled WGS sequence"/>
</dbReference>
<dbReference type="Gene3D" id="1.25.10.10">
    <property type="entry name" value="Leucine-rich Repeat Variant"/>
    <property type="match status" value="1"/>
</dbReference>
<reference evidence="2" key="1">
    <citation type="submission" date="2018-09" db="EMBL/GenBank/DDBJ databases">
        <authorList>
            <person name="Livingstone P.G."/>
            <person name="Whitworth D.E."/>
        </authorList>
    </citation>
    <scope>NUCLEOTIDE SEQUENCE [LARGE SCALE GENOMIC DNA]</scope>
    <source>
        <strain evidence="2">CA040B</strain>
    </source>
</reference>
<comment type="caution">
    <text evidence="1">The sequence shown here is derived from an EMBL/GenBank/DDBJ whole genome shotgun (WGS) entry which is preliminary data.</text>
</comment>
<dbReference type="AlphaFoldDB" id="A0A3A8NNI6"/>
<keyword evidence="2" id="KW-1185">Reference proteome</keyword>
<evidence type="ECO:0000313" key="1">
    <source>
        <dbReference type="EMBL" id="RKH44950.1"/>
    </source>
</evidence>
<name>A0A3A8NNI6_9BACT</name>
<gene>
    <name evidence="1" type="ORF">D7X12_09170</name>
</gene>
<protein>
    <submittedName>
        <fullName evidence="1">TIGR02270 family protein</fullName>
    </submittedName>
</protein>
<organism evidence="1 2">
    <name type="scientific">Corallococcus sicarius</name>
    <dbReference type="NCBI Taxonomy" id="2316726"/>
    <lineage>
        <taxon>Bacteria</taxon>
        <taxon>Pseudomonadati</taxon>
        <taxon>Myxococcota</taxon>
        <taxon>Myxococcia</taxon>
        <taxon>Myxococcales</taxon>
        <taxon>Cystobacterineae</taxon>
        <taxon>Myxococcaceae</taxon>
        <taxon>Corallococcus</taxon>
    </lineage>
</organism>
<dbReference type="InterPro" id="IPR011989">
    <property type="entry name" value="ARM-like"/>
</dbReference>
<dbReference type="EMBL" id="RAWG01000042">
    <property type="protein sequence ID" value="RKH44950.1"/>
    <property type="molecule type" value="Genomic_DNA"/>
</dbReference>
<accession>A0A3A8NNI6</accession>